<dbReference type="EMBL" id="MW712732">
    <property type="protein sequence ID" value="QWY81052.1"/>
    <property type="molecule type" value="Genomic_DNA"/>
</dbReference>
<reference evidence="1" key="1">
    <citation type="submission" date="2021-03" db="EMBL/GenBank/DDBJ databases">
        <authorList>
            <person name="Ayuk M.A."/>
            <person name="Robinson C.J."/>
            <person name="Anderson W.A."/>
            <person name="Gugssa A."/>
            <person name="Somiranjan G."/>
            <person name="Allen-Mcfarlane R.F."/>
            <person name="Moore M."/>
            <person name="Davis A."/>
            <person name="Oduguwa K."/>
            <person name="Anike A.C."/>
            <person name="Hodgson K."/>
            <person name="Anozie O.M."/>
            <person name="Anyia G."/>
            <person name="Belai M.H."/>
            <person name="Britford J.S."/>
            <person name="Brown T.M."/>
            <person name="Bushrod L.M."/>
            <person name="Cason K.M."/>
            <person name="Clark A.S."/>
            <person name="Clay C.B."/>
            <person name="Dykes K.M."/>
            <person name="Gary T.D."/>
            <person name="Graham K.R."/>
            <person name="Green I.M."/>
            <person name="Hill I.C."/>
            <person name="Jarmon D.A."/>
            <person name="Mason C.D."/>
            <person name="Mongo I."/>
            <person name="Sims A.M."/>
            <person name="Tailey I.L."/>
            <person name="Tate L."/>
            <person name="Toingar J.A."/>
            <person name="Townsend M."/>
            <person name="Young J.A."/>
            <person name="Le K.B."/>
            <person name="Garlena R.A."/>
            <person name="Russell D.A."/>
            <person name="Jacobs-Sera D."/>
            <person name="Hatfull G.F."/>
        </authorList>
    </citation>
    <scope>NUCLEOTIDE SEQUENCE</scope>
</reference>
<accession>A0A8F3IM31</accession>
<name>A0A8F3IM31_9CAUD</name>
<dbReference type="Proteomes" id="UP000693687">
    <property type="component" value="Segment"/>
</dbReference>
<sequence length="98" mass="9995">MLRTIAAAGILAAGLGLGIAPIAQAAPAHCSNHGFGHGQIYKHACATGSGGQGAKWVPVKNPDGSIKKVLKNGKLKTVYGCEVRCGGGRHAKEVTETY</sequence>
<proteinExistence type="predicted"/>
<evidence type="ECO:0000313" key="1">
    <source>
        <dbReference type="EMBL" id="QWY81052.1"/>
    </source>
</evidence>
<evidence type="ECO:0000313" key="2">
    <source>
        <dbReference type="Proteomes" id="UP000693687"/>
    </source>
</evidence>
<gene>
    <name evidence="1" type="primary">37</name>
    <name evidence="1" type="ORF">SEA_BURTON_37</name>
</gene>
<organism evidence="1 2">
    <name type="scientific">Mycobacterium phage Burton</name>
    <dbReference type="NCBI Taxonomy" id="2836019"/>
    <lineage>
        <taxon>Viruses</taxon>
        <taxon>Duplodnaviria</taxon>
        <taxon>Heunggongvirae</taxon>
        <taxon>Uroviricota</taxon>
        <taxon>Caudoviricetes</taxon>
        <taxon>Fromanvirus</taxon>
        <taxon>Fromanvirus museum</taxon>
    </lineage>
</organism>
<protein>
    <submittedName>
        <fullName evidence="1">Uncharacterized protein</fullName>
    </submittedName>
</protein>